<feature type="coiled-coil region" evidence="15">
    <location>
        <begin position="437"/>
        <end position="495"/>
    </location>
</feature>
<dbReference type="Gene3D" id="3.30.200.20">
    <property type="entry name" value="Phosphorylase Kinase, domain 1"/>
    <property type="match status" value="1"/>
</dbReference>
<evidence type="ECO:0000256" key="10">
    <source>
        <dbReference type="ARBA" id="ARBA00022989"/>
    </source>
</evidence>
<dbReference type="PANTHER" id="PTHR47984">
    <property type="entry name" value="OS01G0323000 PROTEIN"/>
    <property type="match status" value="1"/>
</dbReference>
<feature type="domain" description="Protein kinase" evidence="17">
    <location>
        <begin position="142"/>
        <end position="424"/>
    </location>
</feature>
<dbReference type="Gene3D" id="1.10.510.10">
    <property type="entry name" value="Transferase(Phosphotransferase) domain 1"/>
    <property type="match status" value="1"/>
</dbReference>
<feature type="transmembrane region" description="Helical" evidence="16">
    <location>
        <begin position="23"/>
        <end position="45"/>
    </location>
</feature>
<keyword evidence="5" id="KW-0808">Transferase</keyword>
<keyword evidence="15" id="KW-0175">Coiled coil</keyword>
<dbReference type="FunFam" id="1.10.510.10:FF:000035">
    <property type="entry name" value="Putative receptor-like serine/threonine-protein kinase"/>
    <property type="match status" value="1"/>
</dbReference>
<evidence type="ECO:0000256" key="7">
    <source>
        <dbReference type="ARBA" id="ARBA00022741"/>
    </source>
</evidence>
<sequence>MAFNVSSIGHQLSKQISVFGMKLWVSIVIGVLVILILILVCVLVFRKKRRKNRTKSATPGLPINPSFMDKRLLSVKRWDIEANMVEPEKQVMYCDDKYRGVNGNSIVCNSSDVEDLKPVVLDYSGSMNHWTLREIEEATGGLIEENVIGTGDHGIVFRGLAIDNTQVVVKKLYNCRSRVNGFMKEAEAMLFFRHKNLARLMGYCAEGTYRMLVSEYVDNGNLRQWLHRPISEVSPLSWKIRVRIIIGLAKGLAYLHEDIEPAVIHQNLKSTNILVDKQWNPKISDYGITKLLGPEWNHVTVPPVGMTGYVAPEVTNMSLVSTKSDVYSFGVVVLEIVSGKASTFLASDEIEEQLVDWVKSMVSDQKYDVVSDPRLPELPPARELKRILLIALRCVDFEVENRPKMGEILHMLEPRDLLLSDVWLDVMDCAKATASVRKAKKKQVKGELDRLKQAEKKKRRLEKALATSAAIRSELEKKKQKKKEEQERLDEEGAAIAEAVALHVLLGEDSEDSGNIMHNRDEGLTSLDHARQIDVIFGKRHGLCPCFDQPSYSFESSGRASDARLYGQMQSQWGHSTWATDPQEKYFYSICYEEDDLSCTDLSADLVAAEAVSSLKNC</sequence>
<keyword evidence="8 18" id="KW-0418">Kinase</keyword>
<evidence type="ECO:0000256" key="11">
    <source>
        <dbReference type="ARBA" id="ARBA00023136"/>
    </source>
</evidence>
<evidence type="ECO:0000256" key="3">
    <source>
        <dbReference type="ARBA" id="ARBA00022527"/>
    </source>
</evidence>
<keyword evidence="19" id="KW-1185">Reference proteome</keyword>
<evidence type="ECO:0000256" key="13">
    <source>
        <dbReference type="ARBA" id="ARBA00048679"/>
    </source>
</evidence>
<accession>A0A2Z7BQC9</accession>
<keyword evidence="10 16" id="KW-1133">Transmembrane helix</keyword>
<organism evidence="18 19">
    <name type="scientific">Dorcoceras hygrometricum</name>
    <dbReference type="NCBI Taxonomy" id="472368"/>
    <lineage>
        <taxon>Eukaryota</taxon>
        <taxon>Viridiplantae</taxon>
        <taxon>Streptophyta</taxon>
        <taxon>Embryophyta</taxon>
        <taxon>Tracheophyta</taxon>
        <taxon>Spermatophyta</taxon>
        <taxon>Magnoliopsida</taxon>
        <taxon>eudicotyledons</taxon>
        <taxon>Gunneridae</taxon>
        <taxon>Pentapetalae</taxon>
        <taxon>asterids</taxon>
        <taxon>lamiids</taxon>
        <taxon>Lamiales</taxon>
        <taxon>Gesneriaceae</taxon>
        <taxon>Didymocarpoideae</taxon>
        <taxon>Trichosporeae</taxon>
        <taxon>Loxocarpinae</taxon>
        <taxon>Dorcoceras</taxon>
    </lineage>
</organism>
<dbReference type="PANTHER" id="PTHR47984:SF39">
    <property type="entry name" value="PROTEIN KINASE DOMAIN-CONTAINING PROTEIN"/>
    <property type="match status" value="1"/>
</dbReference>
<dbReference type="InterPro" id="IPR017441">
    <property type="entry name" value="Protein_kinase_ATP_BS"/>
</dbReference>
<keyword evidence="3" id="KW-0723">Serine/threonine-protein kinase</keyword>
<reference evidence="18 19" key="1">
    <citation type="journal article" date="2015" name="Proc. Natl. Acad. Sci. U.S.A.">
        <title>The resurrection genome of Boea hygrometrica: A blueprint for survival of dehydration.</title>
        <authorList>
            <person name="Xiao L."/>
            <person name="Yang G."/>
            <person name="Zhang L."/>
            <person name="Yang X."/>
            <person name="Zhao S."/>
            <person name="Ji Z."/>
            <person name="Zhou Q."/>
            <person name="Hu M."/>
            <person name="Wang Y."/>
            <person name="Chen M."/>
            <person name="Xu Y."/>
            <person name="Jin H."/>
            <person name="Xiao X."/>
            <person name="Hu G."/>
            <person name="Bao F."/>
            <person name="Hu Y."/>
            <person name="Wan P."/>
            <person name="Li L."/>
            <person name="Deng X."/>
            <person name="Kuang T."/>
            <person name="Xiang C."/>
            <person name="Zhu J.K."/>
            <person name="Oliver M.J."/>
            <person name="He Y."/>
        </authorList>
    </citation>
    <scope>NUCLEOTIDE SEQUENCE [LARGE SCALE GENOMIC DNA]</scope>
    <source>
        <strain evidence="19">cv. XS01</strain>
    </source>
</reference>
<dbReference type="AlphaFoldDB" id="A0A2Z7BQC9"/>
<comment type="catalytic activity">
    <reaction evidence="13">
        <text>L-seryl-[protein] + ATP = O-phospho-L-seryl-[protein] + ADP + H(+)</text>
        <dbReference type="Rhea" id="RHEA:17989"/>
        <dbReference type="Rhea" id="RHEA-COMP:9863"/>
        <dbReference type="Rhea" id="RHEA-COMP:11604"/>
        <dbReference type="ChEBI" id="CHEBI:15378"/>
        <dbReference type="ChEBI" id="CHEBI:29999"/>
        <dbReference type="ChEBI" id="CHEBI:30616"/>
        <dbReference type="ChEBI" id="CHEBI:83421"/>
        <dbReference type="ChEBI" id="CHEBI:456216"/>
        <dbReference type="EC" id="2.7.11.1"/>
    </reaction>
</comment>
<evidence type="ECO:0000256" key="16">
    <source>
        <dbReference type="SAM" id="Phobius"/>
    </source>
</evidence>
<dbReference type="GO" id="GO:0005524">
    <property type="term" value="F:ATP binding"/>
    <property type="evidence" value="ECO:0007669"/>
    <property type="project" value="UniProtKB-UniRule"/>
</dbReference>
<evidence type="ECO:0000256" key="8">
    <source>
        <dbReference type="ARBA" id="ARBA00022777"/>
    </source>
</evidence>
<keyword evidence="11 16" id="KW-0472">Membrane</keyword>
<evidence type="ECO:0000256" key="5">
    <source>
        <dbReference type="ARBA" id="ARBA00022679"/>
    </source>
</evidence>
<dbReference type="GO" id="GO:0004674">
    <property type="term" value="F:protein serine/threonine kinase activity"/>
    <property type="evidence" value="ECO:0007669"/>
    <property type="project" value="UniProtKB-KW"/>
</dbReference>
<keyword evidence="6 16" id="KW-0812">Transmembrane</keyword>
<dbReference type="EMBL" id="KV003883">
    <property type="protein sequence ID" value="KZV36466.1"/>
    <property type="molecule type" value="Genomic_DNA"/>
</dbReference>
<keyword evidence="9 14" id="KW-0067">ATP-binding</keyword>
<keyword evidence="7 14" id="KW-0547">Nucleotide-binding</keyword>
<dbReference type="InterPro" id="IPR052232">
    <property type="entry name" value="RLK_Ser/Thr-Kinase"/>
</dbReference>
<feature type="binding site" evidence="14">
    <location>
        <position position="171"/>
    </location>
    <ligand>
        <name>ATP</name>
        <dbReference type="ChEBI" id="CHEBI:30616"/>
    </ligand>
</feature>
<evidence type="ECO:0000256" key="6">
    <source>
        <dbReference type="ARBA" id="ARBA00022692"/>
    </source>
</evidence>
<protein>
    <recommendedName>
        <fullName evidence="2">non-specific serine/threonine protein kinase</fullName>
        <ecNumber evidence="2">2.7.11.1</ecNumber>
    </recommendedName>
</protein>
<gene>
    <name evidence="18" type="ORF">F511_15971</name>
</gene>
<evidence type="ECO:0000256" key="15">
    <source>
        <dbReference type="SAM" id="Coils"/>
    </source>
</evidence>
<dbReference type="SUPFAM" id="SSF56112">
    <property type="entry name" value="Protein kinase-like (PK-like)"/>
    <property type="match status" value="1"/>
</dbReference>
<evidence type="ECO:0000256" key="1">
    <source>
        <dbReference type="ARBA" id="ARBA00004167"/>
    </source>
</evidence>
<dbReference type="Proteomes" id="UP000250235">
    <property type="component" value="Unassembled WGS sequence"/>
</dbReference>
<dbReference type="InterPro" id="IPR001245">
    <property type="entry name" value="Ser-Thr/Tyr_kinase_cat_dom"/>
</dbReference>
<evidence type="ECO:0000313" key="18">
    <source>
        <dbReference type="EMBL" id="KZV36466.1"/>
    </source>
</evidence>
<evidence type="ECO:0000256" key="12">
    <source>
        <dbReference type="ARBA" id="ARBA00047899"/>
    </source>
</evidence>
<dbReference type="InterPro" id="IPR011009">
    <property type="entry name" value="Kinase-like_dom_sf"/>
</dbReference>
<comment type="catalytic activity">
    <reaction evidence="12">
        <text>L-threonyl-[protein] + ATP = O-phospho-L-threonyl-[protein] + ADP + H(+)</text>
        <dbReference type="Rhea" id="RHEA:46608"/>
        <dbReference type="Rhea" id="RHEA-COMP:11060"/>
        <dbReference type="Rhea" id="RHEA-COMP:11605"/>
        <dbReference type="ChEBI" id="CHEBI:15378"/>
        <dbReference type="ChEBI" id="CHEBI:30013"/>
        <dbReference type="ChEBI" id="CHEBI:30616"/>
        <dbReference type="ChEBI" id="CHEBI:61977"/>
        <dbReference type="ChEBI" id="CHEBI:456216"/>
        <dbReference type="EC" id="2.7.11.1"/>
    </reaction>
</comment>
<evidence type="ECO:0000259" key="17">
    <source>
        <dbReference type="PROSITE" id="PS50011"/>
    </source>
</evidence>
<evidence type="ECO:0000256" key="4">
    <source>
        <dbReference type="ARBA" id="ARBA00022553"/>
    </source>
</evidence>
<name>A0A2Z7BQC9_9LAMI</name>
<dbReference type="Pfam" id="PF07714">
    <property type="entry name" value="PK_Tyr_Ser-Thr"/>
    <property type="match status" value="1"/>
</dbReference>
<dbReference type="GO" id="GO:0016020">
    <property type="term" value="C:membrane"/>
    <property type="evidence" value="ECO:0007669"/>
    <property type="project" value="UniProtKB-SubCell"/>
</dbReference>
<dbReference type="InterPro" id="IPR000719">
    <property type="entry name" value="Prot_kinase_dom"/>
</dbReference>
<proteinExistence type="predicted"/>
<evidence type="ECO:0000256" key="9">
    <source>
        <dbReference type="ARBA" id="ARBA00022840"/>
    </source>
</evidence>
<dbReference type="PROSITE" id="PS50011">
    <property type="entry name" value="PROTEIN_KINASE_DOM"/>
    <property type="match status" value="1"/>
</dbReference>
<evidence type="ECO:0000313" key="19">
    <source>
        <dbReference type="Proteomes" id="UP000250235"/>
    </source>
</evidence>
<dbReference type="EC" id="2.7.11.1" evidence="2"/>
<comment type="subcellular location">
    <subcellularLocation>
        <location evidence="1">Membrane</location>
        <topology evidence="1">Single-pass membrane protein</topology>
    </subcellularLocation>
</comment>
<keyword evidence="4" id="KW-0597">Phosphoprotein</keyword>
<dbReference type="OrthoDB" id="4062651at2759"/>
<evidence type="ECO:0000256" key="14">
    <source>
        <dbReference type="PROSITE-ProRule" id="PRU10141"/>
    </source>
</evidence>
<evidence type="ECO:0000256" key="2">
    <source>
        <dbReference type="ARBA" id="ARBA00012513"/>
    </source>
</evidence>
<dbReference type="PROSITE" id="PS00107">
    <property type="entry name" value="PROTEIN_KINASE_ATP"/>
    <property type="match status" value="1"/>
</dbReference>